<dbReference type="GO" id="GO:0003676">
    <property type="term" value="F:nucleic acid binding"/>
    <property type="evidence" value="ECO:0007669"/>
    <property type="project" value="InterPro"/>
</dbReference>
<dbReference type="AlphaFoldDB" id="A0A397C5W7"/>
<protein>
    <recommendedName>
        <fullName evidence="6">Helicase ATP-binding domain-containing protein</fullName>
    </recommendedName>
</protein>
<dbReference type="SUPFAM" id="SSF50978">
    <property type="entry name" value="WD40 repeat-like"/>
    <property type="match status" value="1"/>
</dbReference>
<dbReference type="Proteomes" id="UP000265716">
    <property type="component" value="Unassembled WGS sequence"/>
</dbReference>
<gene>
    <name evidence="8" type="ORF">DYB26_003911</name>
    <name evidence="7" type="ORF">DYB38_003156</name>
</gene>
<evidence type="ECO:0000256" key="4">
    <source>
        <dbReference type="ARBA" id="ARBA00023242"/>
    </source>
</evidence>
<dbReference type="Pfam" id="PF08154">
    <property type="entry name" value="NLE"/>
    <property type="match status" value="1"/>
</dbReference>
<dbReference type="InterPro" id="IPR036322">
    <property type="entry name" value="WD40_repeat_dom_sf"/>
</dbReference>
<dbReference type="PROSITE" id="PS50294">
    <property type="entry name" value="WD_REPEATS_REGION"/>
    <property type="match status" value="2"/>
</dbReference>
<evidence type="ECO:0000313" key="7">
    <source>
        <dbReference type="EMBL" id="RHY37882.1"/>
    </source>
</evidence>
<dbReference type="PANTHER" id="PTHR19855">
    <property type="entry name" value="WD40 REPEAT PROTEIN 12, 37"/>
    <property type="match status" value="1"/>
</dbReference>
<feature type="repeat" description="WD" evidence="5">
    <location>
        <begin position="214"/>
        <end position="256"/>
    </location>
</feature>
<comment type="caution">
    <text evidence="7">The sequence shown here is derived from an EMBL/GenBank/DDBJ whole genome shotgun (WGS) entry which is preliminary data.</text>
</comment>
<evidence type="ECO:0000313" key="8">
    <source>
        <dbReference type="EMBL" id="RHZ41733.1"/>
    </source>
</evidence>
<dbReference type="SMART" id="SM00320">
    <property type="entry name" value="WD40"/>
    <property type="match status" value="5"/>
</dbReference>
<accession>A0A397C5W7</accession>
<dbReference type="PROSITE" id="PS51192">
    <property type="entry name" value="HELICASE_ATP_BIND_1"/>
    <property type="match status" value="1"/>
</dbReference>
<dbReference type="InterPro" id="IPR019775">
    <property type="entry name" value="WD40_repeat_CS"/>
</dbReference>
<dbReference type="Gene3D" id="3.40.50.300">
    <property type="entry name" value="P-loop containing nucleotide triphosphate hydrolases"/>
    <property type="match status" value="1"/>
</dbReference>
<feature type="domain" description="Helicase ATP-binding" evidence="6">
    <location>
        <begin position="440"/>
        <end position="561"/>
    </location>
</feature>
<keyword evidence="4" id="KW-0539">Nucleus</keyword>
<evidence type="ECO:0000256" key="5">
    <source>
        <dbReference type="PROSITE-ProRule" id="PRU00221"/>
    </source>
</evidence>
<dbReference type="InterPro" id="IPR011545">
    <property type="entry name" value="DEAD/DEAH_box_helicase_dom"/>
</dbReference>
<evidence type="ECO:0000259" key="6">
    <source>
        <dbReference type="PROSITE" id="PS51192"/>
    </source>
</evidence>
<keyword evidence="3" id="KW-0677">Repeat</keyword>
<evidence type="ECO:0000256" key="1">
    <source>
        <dbReference type="ARBA" id="ARBA00004604"/>
    </source>
</evidence>
<name>A0A397C5W7_APHAT</name>
<dbReference type="PROSITE" id="PS00678">
    <property type="entry name" value="WD_REPEATS_1"/>
    <property type="match status" value="1"/>
</dbReference>
<evidence type="ECO:0000313" key="9">
    <source>
        <dbReference type="Proteomes" id="UP000265716"/>
    </source>
</evidence>
<evidence type="ECO:0000256" key="2">
    <source>
        <dbReference type="ARBA" id="ARBA00022574"/>
    </source>
</evidence>
<dbReference type="PRINTS" id="PR00320">
    <property type="entry name" value="GPROTEINBRPT"/>
</dbReference>
<dbReference type="EMBL" id="QUTF01004239">
    <property type="protein sequence ID" value="RHZ41733.1"/>
    <property type="molecule type" value="Genomic_DNA"/>
</dbReference>
<dbReference type="Proteomes" id="UP000286510">
    <property type="component" value="Unassembled WGS sequence"/>
</dbReference>
<dbReference type="InterPro" id="IPR001680">
    <property type="entry name" value="WD40_rpt"/>
</dbReference>
<keyword evidence="2 5" id="KW-0853">WD repeat</keyword>
<dbReference type="VEuPathDB" id="FungiDB:H257_04983"/>
<dbReference type="PROSITE" id="PS50082">
    <property type="entry name" value="WD_REPEATS_2"/>
    <property type="match status" value="2"/>
</dbReference>
<reference evidence="9 10" key="1">
    <citation type="submission" date="2018-08" db="EMBL/GenBank/DDBJ databases">
        <title>Aphanomyces genome sequencing and annotation.</title>
        <authorList>
            <person name="Minardi D."/>
            <person name="Oidtmann B."/>
            <person name="Van Der Giezen M."/>
            <person name="Studholme D.J."/>
        </authorList>
    </citation>
    <scope>NUCLEOTIDE SEQUENCE [LARGE SCALE GENOMIC DNA]</scope>
    <source>
        <strain evidence="8 10">FDL457</strain>
        <strain evidence="7 9">SA</strain>
    </source>
</reference>
<dbReference type="VEuPathDB" id="FungiDB:H257_04984"/>
<evidence type="ECO:0000313" key="10">
    <source>
        <dbReference type="Proteomes" id="UP000286510"/>
    </source>
</evidence>
<feature type="repeat" description="WD" evidence="5">
    <location>
        <begin position="309"/>
        <end position="351"/>
    </location>
</feature>
<dbReference type="PANTHER" id="PTHR19855:SF11">
    <property type="entry name" value="RIBOSOME BIOGENESIS PROTEIN WDR12"/>
    <property type="match status" value="1"/>
</dbReference>
<dbReference type="InterPro" id="IPR015943">
    <property type="entry name" value="WD40/YVTN_repeat-like_dom_sf"/>
</dbReference>
<organism evidence="7 9">
    <name type="scientific">Aphanomyces astaci</name>
    <name type="common">Crayfish plague agent</name>
    <dbReference type="NCBI Taxonomy" id="112090"/>
    <lineage>
        <taxon>Eukaryota</taxon>
        <taxon>Sar</taxon>
        <taxon>Stramenopiles</taxon>
        <taxon>Oomycota</taxon>
        <taxon>Saprolegniomycetes</taxon>
        <taxon>Saprolegniales</taxon>
        <taxon>Verrucalvaceae</taxon>
        <taxon>Aphanomyces</taxon>
    </lineage>
</organism>
<proteinExistence type="predicted"/>
<dbReference type="InterPro" id="IPR020472">
    <property type="entry name" value="WD40_PAC1"/>
</dbReference>
<evidence type="ECO:0000256" key="3">
    <source>
        <dbReference type="ARBA" id="ARBA00022737"/>
    </source>
</evidence>
<dbReference type="Gene3D" id="2.130.10.10">
    <property type="entry name" value="YVTN repeat-like/Quinoprotein amine dehydrogenase"/>
    <property type="match status" value="1"/>
</dbReference>
<dbReference type="Pfam" id="PF00270">
    <property type="entry name" value="DEAD"/>
    <property type="match status" value="1"/>
</dbReference>
<dbReference type="Pfam" id="PF00400">
    <property type="entry name" value="WD40"/>
    <property type="match status" value="2"/>
</dbReference>
<dbReference type="InterPro" id="IPR027417">
    <property type="entry name" value="P-loop_NTPase"/>
</dbReference>
<dbReference type="SUPFAM" id="SSF52540">
    <property type="entry name" value="P-loop containing nucleoside triphosphate hydrolases"/>
    <property type="match status" value="1"/>
</dbReference>
<dbReference type="EMBL" id="QUTC01012002">
    <property type="protein sequence ID" value="RHY37882.1"/>
    <property type="molecule type" value="Genomic_DNA"/>
</dbReference>
<dbReference type="InterPro" id="IPR014001">
    <property type="entry name" value="Helicase_ATP-bd"/>
</dbReference>
<sequence length="561" mass="60934">MSLDEGAQIRVKFVTKNAAIRVTETPFAVPIKLARAGLSQVVNHLLNTATPKPFDFLVENTFLRTTLEKYVVTNHLTDEAVLTLEYVEAHLEPEESQSQNHPDWITHDTVIKSISIYEHVIVTASKDLTAKVWSWDATTKSLALLGVNGGHGNSVDAVAVHDQQVHHILVVARPTRIDMLDQDRGGASVTKKQKTSANGASKAKVTQQEASTILPGHTAAVLAVAVDAHQAHVLYSGSMDRSIKLWDLTTERCTQTMVGGSQDWKHFEPTKEGGSHFTGTILSAHPDNHIRLWDPRAGKAGTTLVQATFTSHKQWVSAVEWSPLNAHQFVSSGYDGAVKLWDSRSSIPLFTLAAHTGKALDVAWLPNTKPAFVSGIGHRHFENKASIPTMSSPAPEVAAADEEKPAVAPPAAPVDVFATEEISHSLDYIMAMGQGLDADKEYTATLDNLIGQAQSGSGKTATFVLGMLYRATKDTTKRVQSLCLAPTRELARQIMAVVTVMGSFCGIETFLAIPGNEVEKGQHITAQIVVGTPGRVESLVKKRTLDLTHLKVRDLFHLLSF</sequence>
<dbReference type="GO" id="GO:0005524">
    <property type="term" value="F:ATP binding"/>
    <property type="evidence" value="ECO:0007669"/>
    <property type="project" value="InterPro"/>
</dbReference>
<comment type="subcellular location">
    <subcellularLocation>
        <location evidence="1">Nucleus</location>
        <location evidence="1">Nucleolus</location>
    </subcellularLocation>
</comment>
<dbReference type="GO" id="GO:0005730">
    <property type="term" value="C:nucleolus"/>
    <property type="evidence" value="ECO:0007669"/>
    <property type="project" value="UniProtKB-SubCell"/>
</dbReference>
<dbReference type="InterPro" id="IPR012972">
    <property type="entry name" value="NLE"/>
</dbReference>